<dbReference type="Pfam" id="PF01177">
    <property type="entry name" value="Asp_Glu_race"/>
    <property type="match status" value="1"/>
</dbReference>
<dbReference type="Proteomes" id="UP000285146">
    <property type="component" value="Unassembled WGS sequence"/>
</dbReference>
<dbReference type="InterPro" id="IPR052186">
    <property type="entry name" value="Hydantoin_racemase-like"/>
</dbReference>
<proteinExistence type="inferred from homology"/>
<evidence type="ECO:0000313" key="3">
    <source>
        <dbReference type="Proteomes" id="UP000285146"/>
    </source>
</evidence>
<dbReference type="InParanoid" id="A0A423VYC5"/>
<dbReference type="InterPro" id="IPR053714">
    <property type="entry name" value="Iso_Racemase_Enz_sf"/>
</dbReference>
<accession>A0A423VYC5</accession>
<organism evidence="2 3">
    <name type="scientific">Cytospora leucostoma</name>
    <dbReference type="NCBI Taxonomy" id="1230097"/>
    <lineage>
        <taxon>Eukaryota</taxon>
        <taxon>Fungi</taxon>
        <taxon>Dikarya</taxon>
        <taxon>Ascomycota</taxon>
        <taxon>Pezizomycotina</taxon>
        <taxon>Sordariomycetes</taxon>
        <taxon>Sordariomycetidae</taxon>
        <taxon>Diaporthales</taxon>
        <taxon>Cytosporaceae</taxon>
        <taxon>Cytospora</taxon>
    </lineage>
</organism>
<dbReference type="GO" id="GO:0047661">
    <property type="term" value="F:amino-acid racemase activity"/>
    <property type="evidence" value="ECO:0007669"/>
    <property type="project" value="InterPro"/>
</dbReference>
<comment type="caution">
    <text evidence="2">The sequence shown here is derived from an EMBL/GenBank/DDBJ whole genome shotgun (WGS) entry which is preliminary data.</text>
</comment>
<dbReference type="EMBL" id="LKEB01000069">
    <property type="protein sequence ID" value="ROV96051.1"/>
    <property type="molecule type" value="Genomic_DNA"/>
</dbReference>
<gene>
    <name evidence="2" type="ORF">VPNG_09152</name>
</gene>
<name>A0A423VYC5_9PEZI</name>
<sequence length="268" mass="29813">MTTRPLRRDIRLLVINPNSSQEMTDGMERAIRTLDLSPNVHITMYTAPPESPPSINDEQDIALSDEFVIQNLRETGILEDYDGALVACYSVHWLVDGIAQLAGHRLLVTGIFEASILTALPLLRQRYTKPTGWGIVTTGKFWEDHLTVGVKEFVGQSRGDKNNLFFGVHSTGLDAADFHGDISPDLIRGRLKEATRQLLREGPVQCVVLGCAGMSGLDEIVRSTIQEEYPRQQAESVYIIDGVKAGIGILEQMVKNKRMFKDSQLTAY</sequence>
<evidence type="ECO:0008006" key="4">
    <source>
        <dbReference type="Google" id="ProtNLM"/>
    </source>
</evidence>
<evidence type="ECO:0000256" key="1">
    <source>
        <dbReference type="ARBA" id="ARBA00038414"/>
    </source>
</evidence>
<dbReference type="InterPro" id="IPR015942">
    <property type="entry name" value="Asp/Glu/hydantoin_racemase"/>
</dbReference>
<protein>
    <recommendedName>
        <fullName evidence="4">Hydantoin racemase</fullName>
    </recommendedName>
</protein>
<reference evidence="2 3" key="1">
    <citation type="submission" date="2015-09" db="EMBL/GenBank/DDBJ databases">
        <title>Host preference determinants of Valsa canker pathogens revealed by comparative genomics.</title>
        <authorList>
            <person name="Yin Z."/>
            <person name="Huang L."/>
        </authorList>
    </citation>
    <scope>NUCLEOTIDE SEQUENCE [LARGE SCALE GENOMIC DNA]</scope>
    <source>
        <strain evidence="2 3">SXYLt</strain>
    </source>
</reference>
<dbReference type="PANTHER" id="PTHR28047">
    <property type="entry name" value="PROTEIN DCG1"/>
    <property type="match status" value="1"/>
</dbReference>
<keyword evidence="3" id="KW-1185">Reference proteome</keyword>
<dbReference type="STRING" id="1230097.A0A423VYC5"/>
<dbReference type="FunCoup" id="A0A423VYC5">
    <property type="interactions" value="33"/>
</dbReference>
<dbReference type="AlphaFoldDB" id="A0A423VYC5"/>
<dbReference type="OrthoDB" id="412018at2759"/>
<dbReference type="PANTHER" id="PTHR28047:SF5">
    <property type="entry name" value="PROTEIN DCG1"/>
    <property type="match status" value="1"/>
</dbReference>
<dbReference type="Gene3D" id="3.40.50.12500">
    <property type="match status" value="1"/>
</dbReference>
<evidence type="ECO:0000313" key="2">
    <source>
        <dbReference type="EMBL" id="ROV96051.1"/>
    </source>
</evidence>
<comment type="similarity">
    <text evidence="1">Belongs to the HyuE racemase family.</text>
</comment>